<dbReference type="VEuPathDB" id="FungiDB:A1Q1_03832"/>
<keyword evidence="2" id="KW-0812">Transmembrane</keyword>
<dbReference type="HOGENOM" id="CLU_1741863_0_0_1"/>
<evidence type="ECO:0000313" key="3">
    <source>
        <dbReference type="EMBL" id="EJT47361.1"/>
    </source>
</evidence>
<accession>J5SSW0</accession>
<feature type="transmembrane region" description="Helical" evidence="2">
    <location>
        <begin position="65"/>
        <end position="94"/>
    </location>
</feature>
<feature type="region of interest" description="Disordered" evidence="1">
    <location>
        <begin position="104"/>
        <end position="150"/>
    </location>
</feature>
<dbReference type="RefSeq" id="XP_014177732.1">
    <property type="nucleotide sequence ID" value="XM_014322257.1"/>
</dbReference>
<protein>
    <submittedName>
        <fullName evidence="3">Uncharacterized protein</fullName>
    </submittedName>
</protein>
<dbReference type="Proteomes" id="UP000002748">
    <property type="component" value="Unassembled WGS sequence"/>
</dbReference>
<feature type="compositionally biased region" description="Basic and acidic residues" evidence="1">
    <location>
        <begin position="37"/>
        <end position="47"/>
    </location>
</feature>
<dbReference type="GeneID" id="25987345"/>
<evidence type="ECO:0000256" key="2">
    <source>
        <dbReference type="SAM" id="Phobius"/>
    </source>
</evidence>
<evidence type="ECO:0000256" key="1">
    <source>
        <dbReference type="SAM" id="MobiDB-lite"/>
    </source>
</evidence>
<gene>
    <name evidence="3" type="ORF">A1Q1_03832</name>
</gene>
<dbReference type="EMBL" id="ALBS01000256">
    <property type="protein sequence ID" value="EJT47361.1"/>
    <property type="molecule type" value="Genomic_DNA"/>
</dbReference>
<keyword evidence="2" id="KW-0472">Membrane</keyword>
<keyword evidence="2" id="KW-1133">Transmembrane helix</keyword>
<name>J5SSW0_TRIAS</name>
<reference evidence="3 4" key="1">
    <citation type="journal article" date="2012" name="Eukaryot. Cell">
        <title>Draft genome sequence of CBS 2479, the standard type strain of Trichosporon asahii.</title>
        <authorList>
            <person name="Yang R.Y."/>
            <person name="Li H.T."/>
            <person name="Zhu H."/>
            <person name="Zhou G.P."/>
            <person name="Wang M."/>
            <person name="Wang L."/>
        </authorList>
    </citation>
    <scope>NUCLEOTIDE SEQUENCE [LARGE SCALE GENOMIC DNA]</scope>
    <source>
        <strain evidence="4">ATCC 90039 / CBS 2479 / JCM 2466 / KCTC 7840 / NCYC 2677 / UAMH 7654</strain>
    </source>
</reference>
<feature type="compositionally biased region" description="Pro residues" evidence="1">
    <location>
        <begin position="128"/>
        <end position="141"/>
    </location>
</feature>
<sequence>MAAPTTTDQGVSDSIELSSMSNNTPAPTPAASSSTTREVEDDRERGPWQRLAARLKKLLPKSQRFSFVAISIVIISVVPAAKPVITITIAVVALKALREALRSISDNADVPIHNPPPQGQEDGRVPHPTTPAPPPDAPPSHPSSTASVSV</sequence>
<evidence type="ECO:0000313" key="4">
    <source>
        <dbReference type="Proteomes" id="UP000002748"/>
    </source>
</evidence>
<dbReference type="KEGG" id="tasa:A1Q1_03832"/>
<proteinExistence type="predicted"/>
<feature type="region of interest" description="Disordered" evidence="1">
    <location>
        <begin position="1"/>
        <end position="47"/>
    </location>
</feature>
<dbReference type="AlphaFoldDB" id="J5SSW0"/>
<feature type="compositionally biased region" description="Polar residues" evidence="1">
    <location>
        <begin position="1"/>
        <end position="23"/>
    </location>
</feature>
<organism evidence="3 4">
    <name type="scientific">Trichosporon asahii var. asahii (strain ATCC 90039 / CBS 2479 / JCM 2466 / KCTC 7840 / NBRC 103889/ NCYC 2677 / UAMH 7654)</name>
    <name type="common">Yeast</name>
    <dbReference type="NCBI Taxonomy" id="1186058"/>
    <lineage>
        <taxon>Eukaryota</taxon>
        <taxon>Fungi</taxon>
        <taxon>Dikarya</taxon>
        <taxon>Basidiomycota</taxon>
        <taxon>Agaricomycotina</taxon>
        <taxon>Tremellomycetes</taxon>
        <taxon>Trichosporonales</taxon>
        <taxon>Trichosporonaceae</taxon>
        <taxon>Trichosporon</taxon>
    </lineage>
</organism>
<comment type="caution">
    <text evidence="3">The sequence shown here is derived from an EMBL/GenBank/DDBJ whole genome shotgun (WGS) entry which is preliminary data.</text>
</comment>